<name>A0ABU3A358_9GAMM</name>
<dbReference type="Proteomes" id="UP001266357">
    <property type="component" value="Unassembled WGS sequence"/>
</dbReference>
<dbReference type="RefSeq" id="WP_311582174.1">
    <property type="nucleotide sequence ID" value="NZ_JAVRIF010000006.1"/>
</dbReference>
<dbReference type="EMBL" id="JAVRIF010000006">
    <property type="protein sequence ID" value="MDT0604323.1"/>
    <property type="molecule type" value="Genomic_DNA"/>
</dbReference>
<accession>A0ABU3A358</accession>
<proteinExistence type="predicted"/>
<keyword evidence="2" id="KW-1185">Reference proteome</keyword>
<evidence type="ECO:0000313" key="1">
    <source>
        <dbReference type="EMBL" id="MDT0604323.1"/>
    </source>
</evidence>
<organism evidence="1 2">
    <name type="scientific">Thalassotalea castellviae</name>
    <dbReference type="NCBI Taxonomy" id="3075612"/>
    <lineage>
        <taxon>Bacteria</taxon>
        <taxon>Pseudomonadati</taxon>
        <taxon>Pseudomonadota</taxon>
        <taxon>Gammaproteobacteria</taxon>
        <taxon>Alteromonadales</taxon>
        <taxon>Colwelliaceae</taxon>
        <taxon>Thalassotalea</taxon>
    </lineage>
</organism>
<protein>
    <submittedName>
        <fullName evidence="1">Uncharacterized protein</fullName>
    </submittedName>
</protein>
<reference evidence="1 2" key="1">
    <citation type="submission" date="2023-09" db="EMBL/GenBank/DDBJ databases">
        <authorList>
            <person name="Rey-Velasco X."/>
        </authorList>
    </citation>
    <scope>NUCLEOTIDE SEQUENCE [LARGE SCALE GENOMIC DNA]</scope>
    <source>
        <strain evidence="1 2">W431</strain>
    </source>
</reference>
<evidence type="ECO:0000313" key="2">
    <source>
        <dbReference type="Proteomes" id="UP001266357"/>
    </source>
</evidence>
<sequence length="501" mass="56706">MGILSFYKQKASIDIDVISTQSTCLLTTYYGPYFANLEIASKYHEAFADVIFDKMFITKEDHDAKDSHLIVDQKNTYIRESIVDGVFHLELMMPTSCNSKNRERIEKEYLPNFKDVLLKQLNKAQEEIQDVKFSIADDDFIEDGNIAIKFGSNSRSGTKTIMRVLSAEVEIADITIADSDKERPDIYIDRFVLEKANIPVASAEIGSDYILISPPNIQFNGEENYCPIVTVPSGWSFTWDKDRITVYFNNSGIKEEFSLTIEVDLKLLVENSKHDIKNSYSSDDKVIHSEQPIDHIQEATQQAHYQSEFSPLKTISNQVDEKHTCFDDEFAPLMTKRIQEPSTCNIKLSSLVIFGDYLNLYGLDETCAKDLQKVDCNHDGLNRLGVSKLALIKEGPEVCVKSNKTVSFGRNNKELNKIESYKGFDLTGKHEPIAPYGFSREHLQVLLSKDGVVEVTPIPDKPSCYLIEKTAVTEITEKVKTKSGTLILIGCFIFKLTVKND</sequence>
<gene>
    <name evidence="1" type="ORF">RM573_12015</name>
</gene>
<comment type="caution">
    <text evidence="1">The sequence shown here is derived from an EMBL/GenBank/DDBJ whole genome shotgun (WGS) entry which is preliminary data.</text>
</comment>